<gene>
    <name evidence="2" type="ORF">T12_14476</name>
</gene>
<evidence type="ECO:0000313" key="3">
    <source>
        <dbReference type="Proteomes" id="UP000054783"/>
    </source>
</evidence>
<feature type="region of interest" description="Disordered" evidence="1">
    <location>
        <begin position="1"/>
        <end position="33"/>
    </location>
</feature>
<sequence length="33" mass="3599">MHGSLGKHMGTTTLEQDMNKLQQPINATRGMDG</sequence>
<protein>
    <submittedName>
        <fullName evidence="2">Uncharacterized protein</fullName>
    </submittedName>
</protein>
<proteinExistence type="predicted"/>
<evidence type="ECO:0000256" key="1">
    <source>
        <dbReference type="SAM" id="MobiDB-lite"/>
    </source>
</evidence>
<reference evidence="2 3" key="1">
    <citation type="submission" date="2015-01" db="EMBL/GenBank/DDBJ databases">
        <title>Evolution of Trichinella species and genotypes.</title>
        <authorList>
            <person name="Korhonen P.K."/>
            <person name="Edoardo P."/>
            <person name="Giuseppe L.R."/>
            <person name="Gasser R.B."/>
        </authorList>
    </citation>
    <scope>NUCLEOTIDE SEQUENCE [LARGE SCALE GENOMIC DNA]</scope>
    <source>
        <strain evidence="2">ISS2496</strain>
    </source>
</reference>
<dbReference type="Proteomes" id="UP000054783">
    <property type="component" value="Unassembled WGS sequence"/>
</dbReference>
<name>A0A0V0XTG0_9BILA</name>
<evidence type="ECO:0000313" key="2">
    <source>
        <dbReference type="EMBL" id="KRX91211.1"/>
    </source>
</evidence>
<accession>A0A0V0XTG0</accession>
<comment type="caution">
    <text evidence="2">The sequence shown here is derived from an EMBL/GenBank/DDBJ whole genome shotgun (WGS) entry which is preliminary data.</text>
</comment>
<feature type="compositionally biased region" description="Polar residues" evidence="1">
    <location>
        <begin position="10"/>
        <end position="26"/>
    </location>
</feature>
<keyword evidence="3" id="KW-1185">Reference proteome</keyword>
<organism evidence="2 3">
    <name type="scientific">Trichinella patagoniensis</name>
    <dbReference type="NCBI Taxonomy" id="990121"/>
    <lineage>
        <taxon>Eukaryota</taxon>
        <taxon>Metazoa</taxon>
        <taxon>Ecdysozoa</taxon>
        <taxon>Nematoda</taxon>
        <taxon>Enoplea</taxon>
        <taxon>Dorylaimia</taxon>
        <taxon>Trichinellida</taxon>
        <taxon>Trichinellidae</taxon>
        <taxon>Trichinella</taxon>
    </lineage>
</organism>
<dbReference type="EMBL" id="JYDQ01004642">
    <property type="protein sequence ID" value="KRX91211.1"/>
    <property type="molecule type" value="Genomic_DNA"/>
</dbReference>
<dbReference type="AlphaFoldDB" id="A0A0V0XTG0"/>